<dbReference type="KEGG" id="hje:HacjB3_19653"/>
<dbReference type="AlphaFoldDB" id="D8JDB3"/>
<keyword evidence="1" id="KW-1133">Transmembrane helix</keyword>
<dbReference type="Proteomes" id="UP000000390">
    <property type="component" value="Plasmid 6"/>
</dbReference>
<feature type="transmembrane region" description="Helical" evidence="1">
    <location>
        <begin position="24"/>
        <end position="44"/>
    </location>
</feature>
<dbReference type="GeneID" id="54763706"/>
<gene>
    <name evidence="2" type="ordered locus">HacjB3_19653</name>
    <name evidence="3" type="ORF">C497_19404</name>
</gene>
<keyword evidence="1" id="KW-0472">Membrane</keyword>
<geneLocation type="plasmid" evidence="2 4">
    <name>6</name>
</geneLocation>
<proteinExistence type="predicted"/>
<reference evidence="2 4" key="1">
    <citation type="journal article" date="2010" name="J. Bacteriol.">
        <title>Complete genome sequence of Halalkalicoccus jeotgali B3(T), an extremely halophilic archaeon.</title>
        <authorList>
            <person name="Roh S.W."/>
            <person name="Nam Y.D."/>
            <person name="Nam S.H."/>
            <person name="Choi S.H."/>
            <person name="Park H.S."/>
            <person name="Bae J.W."/>
        </authorList>
    </citation>
    <scope>NUCLEOTIDE SEQUENCE [LARGE SCALE GENOMIC DNA]</scope>
    <source>
        <strain evidence="2">B3</strain>
        <strain evidence="4">DSM 18796 / CECT 7217 / JCM 14584 / KCTC 4019 / B3</strain>
        <plasmid evidence="4">6</plasmid>
    </source>
</reference>
<dbReference type="PATRIC" id="fig|795797.19.peg.3702"/>
<dbReference type="RefSeq" id="WP_008419264.1">
    <property type="nucleotide sequence ID" value="NC_014303.1"/>
</dbReference>
<protein>
    <submittedName>
        <fullName evidence="2">Uncharacterized protein</fullName>
    </submittedName>
</protein>
<keyword evidence="5" id="KW-1185">Reference proteome</keyword>
<dbReference type="Proteomes" id="UP000011645">
    <property type="component" value="Unassembled WGS sequence"/>
</dbReference>
<evidence type="ECO:0000313" key="2">
    <source>
        <dbReference type="EMBL" id="ADJ17265.1"/>
    </source>
</evidence>
<dbReference type="EMBL" id="AOHV01000050">
    <property type="protein sequence ID" value="ELY32578.1"/>
    <property type="molecule type" value="Genomic_DNA"/>
</dbReference>
<sequence length="47" mass="5464">MNVINNYAWFPGPMEREQYWLENIYYVVRIVYVVILIAGTLSVLGGV</sequence>
<evidence type="ECO:0000313" key="3">
    <source>
        <dbReference type="EMBL" id="ELY32578.1"/>
    </source>
</evidence>
<name>D8JDB3_HALJB</name>
<evidence type="ECO:0000313" key="5">
    <source>
        <dbReference type="Proteomes" id="UP000011645"/>
    </source>
</evidence>
<organism evidence="2 4">
    <name type="scientific">Halalkalicoccus jeotgali (strain DSM 18796 / CECT 7217 / JCM 14584 / KCTC 4019 / B3)</name>
    <dbReference type="NCBI Taxonomy" id="795797"/>
    <lineage>
        <taxon>Archaea</taxon>
        <taxon>Methanobacteriati</taxon>
        <taxon>Methanobacteriota</taxon>
        <taxon>Stenosarchaea group</taxon>
        <taxon>Halobacteria</taxon>
        <taxon>Halobacteriales</taxon>
        <taxon>Halococcaceae</taxon>
        <taxon>Halalkalicoccus</taxon>
    </lineage>
</organism>
<evidence type="ECO:0000313" key="4">
    <source>
        <dbReference type="Proteomes" id="UP000000390"/>
    </source>
</evidence>
<accession>D8JDB3</accession>
<keyword evidence="1" id="KW-0812">Transmembrane</keyword>
<dbReference type="HOGENOM" id="CLU_3162991_0_0_2"/>
<evidence type="ECO:0000256" key="1">
    <source>
        <dbReference type="SAM" id="Phobius"/>
    </source>
</evidence>
<keyword evidence="2" id="KW-0614">Plasmid</keyword>
<reference evidence="3 5" key="2">
    <citation type="journal article" date="2014" name="PLoS Genet.">
        <title>Phylogenetically driven sequencing of extremely halophilic archaea reveals strategies for static and dynamic osmo-response.</title>
        <authorList>
            <person name="Becker E.A."/>
            <person name="Seitzer P.M."/>
            <person name="Tritt A."/>
            <person name="Larsen D."/>
            <person name="Krusor M."/>
            <person name="Yao A.I."/>
            <person name="Wu D."/>
            <person name="Madern D."/>
            <person name="Eisen J.A."/>
            <person name="Darling A.E."/>
            <person name="Facciotti M.T."/>
        </authorList>
    </citation>
    <scope>NUCLEOTIDE SEQUENCE [LARGE SCALE GENOMIC DNA]</scope>
    <source>
        <strain evidence="3">B3</strain>
        <strain evidence="5">DSM 18796 / CECT 7217 / JCM 14584 / KCTC 4019 / B3</strain>
    </source>
</reference>
<dbReference type="EMBL" id="CP002068">
    <property type="protein sequence ID" value="ADJ17265.1"/>
    <property type="molecule type" value="Genomic_DNA"/>
</dbReference>